<dbReference type="PANTHER" id="PTHR10587">
    <property type="entry name" value="GLYCOSYL TRANSFERASE-RELATED"/>
    <property type="match status" value="1"/>
</dbReference>
<sequence>MRRIFVSAILLVFAAGSLHAAGPSEVAGGDRTFWPTPIHSTESFDLASRAELLAFGKALADSEQLDDQALQQRLQIKSFDHASVEHIRAIYWQRLTTNYMLAAAHCDNQQLFCAPVHNQSDFKRAAIAFTAPPQADYRAWFDQASAFHRIYLDELLRLAALFPKVNSEVETFSAQEIDGNGLGDREFLLSFDDGPTRAGGSTDAMLQILRSLHLNATFFTLGGSLQARLQQTSPAAVAATYQGMCVGAHGWEHRSHSTWPAWQDSVTRSIALVHDNLPDSYVPLFRPPYGQRRPDSGAFFAQHGLHVALWNIDSQDWNAKVDADQVKQRVLSLMLLWRHGIILFHDIHTKAQVAVPWLQSQLHDTDVQWLDCHRFSAGA</sequence>
<evidence type="ECO:0000256" key="3">
    <source>
        <dbReference type="SAM" id="SignalP"/>
    </source>
</evidence>
<evidence type="ECO:0000313" key="6">
    <source>
        <dbReference type="Proteomes" id="UP000620046"/>
    </source>
</evidence>
<organism evidence="5 6">
    <name type="scientific">Dyella nitratireducens</name>
    <dbReference type="NCBI Taxonomy" id="1849580"/>
    <lineage>
        <taxon>Bacteria</taxon>
        <taxon>Pseudomonadati</taxon>
        <taxon>Pseudomonadota</taxon>
        <taxon>Gammaproteobacteria</taxon>
        <taxon>Lysobacterales</taxon>
        <taxon>Rhodanobacteraceae</taxon>
        <taxon>Dyella</taxon>
    </lineage>
</organism>
<evidence type="ECO:0000256" key="2">
    <source>
        <dbReference type="ARBA" id="ARBA00022801"/>
    </source>
</evidence>
<dbReference type="InterPro" id="IPR002509">
    <property type="entry name" value="NODB_dom"/>
</dbReference>
<gene>
    <name evidence="5" type="ORF">GCM10010981_40910</name>
</gene>
<feature type="chain" id="PRO_5046536003" evidence="3">
    <location>
        <begin position="21"/>
        <end position="379"/>
    </location>
</feature>
<reference evidence="6" key="1">
    <citation type="journal article" date="2019" name="Int. J. Syst. Evol. Microbiol.">
        <title>The Global Catalogue of Microorganisms (GCM) 10K type strain sequencing project: providing services to taxonomists for standard genome sequencing and annotation.</title>
        <authorList>
            <consortium name="The Broad Institute Genomics Platform"/>
            <consortium name="The Broad Institute Genome Sequencing Center for Infectious Disease"/>
            <person name="Wu L."/>
            <person name="Ma J."/>
        </authorList>
    </citation>
    <scope>NUCLEOTIDE SEQUENCE [LARGE SCALE GENOMIC DNA]</scope>
    <source>
        <strain evidence="6">CGMCC 1.15439</strain>
    </source>
</reference>
<evidence type="ECO:0000313" key="5">
    <source>
        <dbReference type="EMBL" id="GGA47574.1"/>
    </source>
</evidence>
<protein>
    <submittedName>
        <fullName evidence="5">Polysaccharide deacetylase</fullName>
    </submittedName>
</protein>
<name>A0ABQ1GPP3_9GAMM</name>
<dbReference type="CDD" id="cd10917">
    <property type="entry name" value="CE4_NodB_like_6s_7s"/>
    <property type="match status" value="1"/>
</dbReference>
<keyword evidence="6" id="KW-1185">Reference proteome</keyword>
<dbReference type="Proteomes" id="UP000620046">
    <property type="component" value="Unassembled WGS sequence"/>
</dbReference>
<dbReference type="EMBL" id="BMJA01000005">
    <property type="protein sequence ID" value="GGA47574.1"/>
    <property type="molecule type" value="Genomic_DNA"/>
</dbReference>
<keyword evidence="3" id="KW-0732">Signal</keyword>
<dbReference type="PANTHER" id="PTHR10587:SF133">
    <property type="entry name" value="CHITIN DEACETYLASE 1-RELATED"/>
    <property type="match status" value="1"/>
</dbReference>
<feature type="domain" description="NodB homology" evidence="4">
    <location>
        <begin position="183"/>
        <end position="307"/>
    </location>
</feature>
<dbReference type="RefSeq" id="WP_188797288.1">
    <property type="nucleotide sequence ID" value="NZ_BMJA01000005.1"/>
</dbReference>
<dbReference type="Gene3D" id="3.20.20.370">
    <property type="entry name" value="Glycoside hydrolase/deacetylase"/>
    <property type="match status" value="1"/>
</dbReference>
<keyword evidence="1" id="KW-0479">Metal-binding</keyword>
<dbReference type="InterPro" id="IPR011330">
    <property type="entry name" value="Glyco_hydro/deAcase_b/a-brl"/>
</dbReference>
<evidence type="ECO:0000259" key="4">
    <source>
        <dbReference type="Pfam" id="PF01522"/>
    </source>
</evidence>
<proteinExistence type="predicted"/>
<dbReference type="Pfam" id="PF01522">
    <property type="entry name" value="Polysacc_deac_1"/>
    <property type="match status" value="1"/>
</dbReference>
<dbReference type="SUPFAM" id="SSF88713">
    <property type="entry name" value="Glycoside hydrolase/deacetylase"/>
    <property type="match status" value="1"/>
</dbReference>
<evidence type="ECO:0000256" key="1">
    <source>
        <dbReference type="ARBA" id="ARBA00022723"/>
    </source>
</evidence>
<comment type="caution">
    <text evidence="5">The sequence shown here is derived from an EMBL/GenBank/DDBJ whole genome shotgun (WGS) entry which is preliminary data.</text>
</comment>
<feature type="signal peptide" evidence="3">
    <location>
        <begin position="1"/>
        <end position="20"/>
    </location>
</feature>
<keyword evidence="2" id="KW-0378">Hydrolase</keyword>
<dbReference type="InterPro" id="IPR050248">
    <property type="entry name" value="Polysacc_deacetylase_ArnD"/>
</dbReference>
<accession>A0ABQ1GPP3</accession>